<dbReference type="Gene3D" id="3.10.620.30">
    <property type="match status" value="1"/>
</dbReference>
<comment type="caution">
    <text evidence="2">The sequence shown here is derived from an EMBL/GenBank/DDBJ whole genome shotgun (WGS) entry which is preliminary data.</text>
</comment>
<dbReference type="Pfam" id="PF06035">
    <property type="entry name" value="Peptidase_C93"/>
    <property type="match status" value="1"/>
</dbReference>
<accession>A0ABV2J0Z6</accession>
<evidence type="ECO:0000256" key="1">
    <source>
        <dbReference type="SAM" id="SignalP"/>
    </source>
</evidence>
<proteinExistence type="predicted"/>
<dbReference type="EMBL" id="JBEPMB010000004">
    <property type="protein sequence ID" value="MET3614406.1"/>
    <property type="molecule type" value="Genomic_DNA"/>
</dbReference>
<keyword evidence="3" id="KW-1185">Reference proteome</keyword>
<dbReference type="PANTHER" id="PTHR39327:SF1">
    <property type="entry name" value="BLR5470 PROTEIN"/>
    <property type="match status" value="1"/>
</dbReference>
<dbReference type="PANTHER" id="PTHR39327">
    <property type="match status" value="1"/>
</dbReference>
<evidence type="ECO:0000313" key="2">
    <source>
        <dbReference type="EMBL" id="MET3614406.1"/>
    </source>
</evidence>
<dbReference type="RefSeq" id="WP_354556917.1">
    <property type="nucleotide sequence ID" value="NZ_JBEPMB010000004.1"/>
</dbReference>
<feature type="signal peptide" evidence="1">
    <location>
        <begin position="1"/>
        <end position="25"/>
    </location>
</feature>
<reference evidence="2 3" key="1">
    <citation type="submission" date="2024-06" db="EMBL/GenBank/DDBJ databases">
        <title>Genomic Encyclopedia of Type Strains, Phase IV (KMG-IV): sequencing the most valuable type-strain genomes for metagenomic binning, comparative biology and taxonomic classification.</title>
        <authorList>
            <person name="Goeker M."/>
        </authorList>
    </citation>
    <scope>NUCLEOTIDE SEQUENCE [LARGE SCALE GENOMIC DNA]</scope>
    <source>
        <strain evidence="2 3">DSM 29780</strain>
    </source>
</reference>
<evidence type="ECO:0000313" key="3">
    <source>
        <dbReference type="Proteomes" id="UP001549047"/>
    </source>
</evidence>
<organism evidence="2 3">
    <name type="scientific">Rhizobium aquaticum</name>
    <dbReference type="NCBI Taxonomy" id="1549636"/>
    <lineage>
        <taxon>Bacteria</taxon>
        <taxon>Pseudomonadati</taxon>
        <taxon>Pseudomonadota</taxon>
        <taxon>Alphaproteobacteria</taxon>
        <taxon>Hyphomicrobiales</taxon>
        <taxon>Rhizobiaceae</taxon>
        <taxon>Rhizobium/Agrobacterium group</taxon>
        <taxon>Rhizobium</taxon>
    </lineage>
</organism>
<feature type="chain" id="PRO_5045295656" evidence="1">
    <location>
        <begin position="26"/>
        <end position="195"/>
    </location>
</feature>
<sequence>MLKSFLIAFSAVASVTLSLVGEANAFGTASAARAMAPRPADMKPAGPKLGHAPPLQFQIFCLQNPADCRRTRLTSIAYDERTRHLLAEINNQVNSQIKPRADKGRDVWTISSTFGDCDDYAITKRHKLIRAGLPASALRMAVVRTPKGEGHAVLVVKTSAGEFVLDNLRSMIVSRQESGYRYLTVASDDPHRWKG</sequence>
<gene>
    <name evidence="2" type="ORF">ABID16_002743</name>
</gene>
<protein>
    <submittedName>
        <fullName evidence="2">Transglutaminase-like cysteine proteinase</fullName>
    </submittedName>
</protein>
<name>A0ABV2J0Z6_9HYPH</name>
<dbReference type="InterPro" id="IPR010319">
    <property type="entry name" value="Transglutaminase-like_Cys_pept"/>
</dbReference>
<keyword evidence="1" id="KW-0732">Signal</keyword>
<dbReference type="Proteomes" id="UP001549047">
    <property type="component" value="Unassembled WGS sequence"/>
</dbReference>